<protein>
    <recommendedName>
        <fullName evidence="4">Putative lipoate-protein ligase A</fullName>
    </recommendedName>
</protein>
<dbReference type="PROSITE" id="PS51733">
    <property type="entry name" value="BPL_LPL_CATALYTIC"/>
    <property type="match status" value="1"/>
</dbReference>
<dbReference type="CDD" id="cd16443">
    <property type="entry name" value="LplA"/>
    <property type="match status" value="1"/>
</dbReference>
<keyword evidence="8" id="KW-1185">Reference proteome</keyword>
<comment type="function">
    <text evidence="1">Catalyzes both the ATP-dependent activation of exogenously supplied lipoate to lipoyl-AMP and the transfer of the activated lipoyl onto the lipoyl domains of lipoate-dependent enzymes.</text>
</comment>
<dbReference type="SUPFAM" id="SSF55681">
    <property type="entry name" value="Class II aaRS and biotin synthetases"/>
    <property type="match status" value="1"/>
</dbReference>
<feature type="compositionally biased region" description="Basic residues" evidence="5">
    <location>
        <begin position="485"/>
        <end position="495"/>
    </location>
</feature>
<keyword evidence="7" id="KW-0436">Ligase</keyword>
<sequence>MSPSRGPPLRLASSVLHRLRVSPQCRCNCYSTRALPSTARNANRAPAPAGTPPIAQLRLSPHRLHIYRSTSTDPFFNLSAEDYLLRHSPADSTILFTYTNARSVVIGRNQNPWAEINMPLLRRMQQTPDTYVHFVRRRSGGGTVYHDLGNLCWSVIMPGKAFDRDKYARVVVKALQGLGVHNAAVNERHDIVLHSGVGTDSKKVSGSAYKIIRDRAYHHATLLLSSNLENIGSLLTSPLKPFLETAGVESVRSPVTNIGVDKGQLIDAIETEFLRMHEDSAHSVSYVTLHRDETIAARTYIKEGMGELKSVKWLYSQTPRFTLRLPTEQQLPELHGQPFLTPTLPEYAKFTLLSERGQIVNAVVSISPDADFGFVQSQESHERLLRTPFAGPSITATLAQVKTLDAATAQPIARWLGAAVGEWAGGEWQRYVTSDGEPTMRERRLQRLWRRLSRLRRSRKRQSSSSSSGKTERHEKDVLTMSSAARRKSRHKGVRIRYYVTDRQTRPRRPVDDTSVIRTPKIVSKQDHPADHNAASPKTTPKPDPKPDRKRQKPPTKASTYGKKTRGYFKAKRDTPLPKHLVDESKSYIKPEWSDLLR</sequence>
<evidence type="ECO:0000313" key="7">
    <source>
        <dbReference type="EMBL" id="KAK6358903.1"/>
    </source>
</evidence>
<comment type="similarity">
    <text evidence="3">Belongs to the LplA family.</text>
</comment>
<gene>
    <name evidence="7" type="primary">AIM22_1</name>
    <name evidence="7" type="ORF">TWF696_000082</name>
</gene>
<comment type="pathway">
    <text evidence="2">Protein modification; protein lipoylation via exogenous pathway; protein N(6)-(lipoyl)lysine from lipoate: step 2/2.</text>
</comment>
<evidence type="ECO:0000256" key="4">
    <source>
        <dbReference type="ARBA" id="ARBA00015925"/>
    </source>
</evidence>
<comment type="caution">
    <text evidence="7">The sequence shown here is derived from an EMBL/GenBank/DDBJ whole genome shotgun (WGS) entry which is preliminary data.</text>
</comment>
<dbReference type="AlphaFoldDB" id="A0AAV9VBH2"/>
<evidence type="ECO:0000256" key="3">
    <source>
        <dbReference type="ARBA" id="ARBA00008242"/>
    </source>
</evidence>
<accession>A0AAV9VBH2</accession>
<dbReference type="PANTHER" id="PTHR12561:SF3">
    <property type="entry name" value="LIPOYLTRANSFERASE 1, MITOCHONDRIAL"/>
    <property type="match status" value="1"/>
</dbReference>
<reference evidence="7 8" key="1">
    <citation type="submission" date="2019-10" db="EMBL/GenBank/DDBJ databases">
        <authorList>
            <person name="Palmer J.M."/>
        </authorList>
    </citation>
    <scope>NUCLEOTIDE SEQUENCE [LARGE SCALE GENOMIC DNA]</scope>
    <source>
        <strain evidence="7 8">TWF696</strain>
    </source>
</reference>
<dbReference type="InterPro" id="IPR004562">
    <property type="entry name" value="LipoylTrfase_LipoateP_Ligase"/>
</dbReference>
<evidence type="ECO:0000256" key="2">
    <source>
        <dbReference type="ARBA" id="ARBA00005085"/>
    </source>
</evidence>
<evidence type="ECO:0000259" key="6">
    <source>
        <dbReference type="PROSITE" id="PS51733"/>
    </source>
</evidence>
<evidence type="ECO:0000313" key="8">
    <source>
        <dbReference type="Proteomes" id="UP001375240"/>
    </source>
</evidence>
<dbReference type="Proteomes" id="UP001375240">
    <property type="component" value="Unassembled WGS sequence"/>
</dbReference>
<evidence type="ECO:0000256" key="5">
    <source>
        <dbReference type="SAM" id="MobiDB-lite"/>
    </source>
</evidence>
<feature type="compositionally biased region" description="Basic and acidic residues" evidence="5">
    <location>
        <begin position="503"/>
        <end position="512"/>
    </location>
</feature>
<dbReference type="GO" id="GO:0017118">
    <property type="term" value="F:lipoyltransferase activity"/>
    <property type="evidence" value="ECO:0007669"/>
    <property type="project" value="TreeGrafter"/>
</dbReference>
<dbReference type="PANTHER" id="PTHR12561">
    <property type="entry name" value="LIPOATE-PROTEIN LIGASE"/>
    <property type="match status" value="1"/>
</dbReference>
<organism evidence="7 8">
    <name type="scientific">Orbilia brochopaga</name>
    <dbReference type="NCBI Taxonomy" id="3140254"/>
    <lineage>
        <taxon>Eukaryota</taxon>
        <taxon>Fungi</taxon>
        <taxon>Dikarya</taxon>
        <taxon>Ascomycota</taxon>
        <taxon>Pezizomycotina</taxon>
        <taxon>Orbiliomycetes</taxon>
        <taxon>Orbiliales</taxon>
        <taxon>Orbiliaceae</taxon>
        <taxon>Orbilia</taxon>
    </lineage>
</organism>
<proteinExistence type="inferred from homology"/>
<dbReference type="GO" id="GO:0009249">
    <property type="term" value="P:protein lipoylation"/>
    <property type="evidence" value="ECO:0007669"/>
    <property type="project" value="InterPro"/>
</dbReference>
<dbReference type="GO" id="GO:0016874">
    <property type="term" value="F:ligase activity"/>
    <property type="evidence" value="ECO:0007669"/>
    <property type="project" value="UniProtKB-KW"/>
</dbReference>
<name>A0AAV9VBH2_9PEZI</name>
<dbReference type="InterPro" id="IPR004143">
    <property type="entry name" value="BPL_LPL_catalytic"/>
</dbReference>
<feature type="region of interest" description="Disordered" evidence="5">
    <location>
        <begin position="455"/>
        <end position="598"/>
    </location>
</feature>
<dbReference type="Gene3D" id="3.30.930.10">
    <property type="entry name" value="Bira Bifunctional Protein, Domain 2"/>
    <property type="match status" value="1"/>
</dbReference>
<feature type="compositionally biased region" description="Basic and acidic residues" evidence="5">
    <location>
        <begin position="571"/>
        <end position="598"/>
    </location>
</feature>
<evidence type="ECO:0000256" key="1">
    <source>
        <dbReference type="ARBA" id="ARBA00003253"/>
    </source>
</evidence>
<dbReference type="EMBL" id="JAVHNQ010000001">
    <property type="protein sequence ID" value="KAK6358903.1"/>
    <property type="molecule type" value="Genomic_DNA"/>
</dbReference>
<feature type="domain" description="BPL/LPL catalytic" evidence="6">
    <location>
        <begin position="89"/>
        <end position="281"/>
    </location>
</feature>
<dbReference type="Pfam" id="PF21948">
    <property type="entry name" value="LplA-B_cat"/>
    <property type="match status" value="1"/>
</dbReference>
<dbReference type="GO" id="GO:0005739">
    <property type="term" value="C:mitochondrion"/>
    <property type="evidence" value="ECO:0007669"/>
    <property type="project" value="TreeGrafter"/>
</dbReference>
<dbReference type="InterPro" id="IPR045864">
    <property type="entry name" value="aa-tRNA-synth_II/BPL/LPL"/>
</dbReference>